<evidence type="ECO:0000313" key="2">
    <source>
        <dbReference type="Proteomes" id="UP001597075"/>
    </source>
</evidence>
<proteinExistence type="predicted"/>
<name>A0ABD6CUY3_9EURY</name>
<gene>
    <name evidence="1" type="ORF">ACFSBJ_00135</name>
</gene>
<dbReference type="EMBL" id="JBHUDL010000003">
    <property type="protein sequence ID" value="MFD1632157.1"/>
    <property type="molecule type" value="Genomic_DNA"/>
</dbReference>
<evidence type="ECO:0000313" key="1">
    <source>
        <dbReference type="EMBL" id="MFD1632157.1"/>
    </source>
</evidence>
<protein>
    <recommendedName>
        <fullName evidence="3">HIT-type domain-containing protein</fullName>
    </recommendedName>
</protein>
<dbReference type="AlphaFoldDB" id="A0ABD6CUY3"/>
<dbReference type="RefSeq" id="WP_256406957.1">
    <property type="nucleotide sequence ID" value="NZ_CP187151.1"/>
</dbReference>
<dbReference type="Proteomes" id="UP001597075">
    <property type="component" value="Unassembled WGS sequence"/>
</dbReference>
<sequence>MSVASLCQICESAMAVDTCDTCGTAVCATHYDRATGLCTDCAAGT</sequence>
<keyword evidence="2" id="KW-1185">Reference proteome</keyword>
<reference evidence="1 2" key="1">
    <citation type="journal article" date="2019" name="Int. J. Syst. Evol. Microbiol.">
        <title>The Global Catalogue of Microorganisms (GCM) 10K type strain sequencing project: providing services to taxonomists for standard genome sequencing and annotation.</title>
        <authorList>
            <consortium name="The Broad Institute Genomics Platform"/>
            <consortium name="The Broad Institute Genome Sequencing Center for Infectious Disease"/>
            <person name="Wu L."/>
            <person name="Ma J."/>
        </authorList>
    </citation>
    <scope>NUCLEOTIDE SEQUENCE [LARGE SCALE GENOMIC DNA]</scope>
    <source>
        <strain evidence="1 2">CGMCC 1.10594</strain>
    </source>
</reference>
<organism evidence="1 2">
    <name type="scientific">Haloplanus ruber</name>
    <dbReference type="NCBI Taxonomy" id="869892"/>
    <lineage>
        <taxon>Archaea</taxon>
        <taxon>Methanobacteriati</taxon>
        <taxon>Methanobacteriota</taxon>
        <taxon>Stenosarchaea group</taxon>
        <taxon>Halobacteria</taxon>
        <taxon>Halobacteriales</taxon>
        <taxon>Haloferacaceae</taxon>
        <taxon>Haloplanus</taxon>
    </lineage>
</organism>
<accession>A0ABD6CUY3</accession>
<evidence type="ECO:0008006" key="3">
    <source>
        <dbReference type="Google" id="ProtNLM"/>
    </source>
</evidence>
<comment type="caution">
    <text evidence="1">The sequence shown here is derived from an EMBL/GenBank/DDBJ whole genome shotgun (WGS) entry which is preliminary data.</text>
</comment>